<dbReference type="EMBL" id="CP053979">
    <property type="protein sequence ID" value="QKH22971.1"/>
    <property type="molecule type" value="Genomic_DNA"/>
</dbReference>
<dbReference type="AlphaFoldDB" id="A0A0B5N8M7"/>
<dbReference type="RefSeq" id="WP_000021915.1">
    <property type="nucleotide sequence ID" value="NZ_CP009334.1"/>
</dbReference>
<evidence type="ECO:0000313" key="2">
    <source>
        <dbReference type="EMBL" id="MDR4174677.1"/>
    </source>
</evidence>
<evidence type="ECO:0000313" key="5">
    <source>
        <dbReference type="Proteomes" id="UP000501107"/>
    </source>
</evidence>
<gene>
    <name evidence="1" type="ORF">BF38_6019</name>
    <name evidence="2" type="ORF">FO599_00845</name>
    <name evidence="3" type="ORF">FOC89_03050</name>
</gene>
<geneLocation type="plasmid" evidence="3 5">
    <name>unnamed3</name>
</geneLocation>
<protein>
    <submittedName>
        <fullName evidence="3">Uncharacterized protein</fullName>
    </submittedName>
</protein>
<dbReference type="Proteomes" id="UP001181533">
    <property type="component" value="Unassembled WGS sequence"/>
</dbReference>
<geneLocation type="plasmid" evidence="1 4">
    <name>2</name>
</geneLocation>
<dbReference type="EMBL" id="VKQN01000001">
    <property type="protein sequence ID" value="MDR4174677.1"/>
    <property type="molecule type" value="Genomic_DNA"/>
</dbReference>
<organism evidence="3 5">
    <name type="scientific">Bacillus thuringiensis</name>
    <dbReference type="NCBI Taxonomy" id="1428"/>
    <lineage>
        <taxon>Bacteria</taxon>
        <taxon>Bacillati</taxon>
        <taxon>Bacillota</taxon>
        <taxon>Bacilli</taxon>
        <taxon>Bacillales</taxon>
        <taxon>Bacillaceae</taxon>
        <taxon>Bacillus</taxon>
        <taxon>Bacillus cereus group</taxon>
    </lineage>
</organism>
<name>A0A0B5N8M7_BACTU</name>
<reference evidence="1 4" key="1">
    <citation type="journal article" date="2015" name="Genome Announc.">
        <title>Complete genome sequences for 35 biothreat assay-relevant bacillus species.</title>
        <authorList>
            <person name="Johnson S.L."/>
            <person name="Daligault H.E."/>
            <person name="Davenport K.W."/>
            <person name="Jaissle J."/>
            <person name="Frey K.G."/>
            <person name="Ladner J.T."/>
            <person name="Broomall S.M."/>
            <person name="Bishop-Lilly K.A."/>
            <person name="Bruce D.C."/>
            <person name="Gibbons H.S."/>
            <person name="Coyne S.R."/>
            <person name="Lo C.C."/>
            <person name="Meincke L."/>
            <person name="Munk A.C."/>
            <person name="Koroleva G.I."/>
            <person name="Rosenzweig C.N."/>
            <person name="Palacios G.F."/>
            <person name="Redden C.L."/>
            <person name="Minogue T.D."/>
            <person name="Chain P.S."/>
        </authorList>
    </citation>
    <scope>NUCLEOTIDE SEQUENCE [LARGE SCALE GENOMIC DNA]</scope>
    <source>
        <strain evidence="1 4">HD1011</strain>
        <plasmid evidence="1 4">2</plasmid>
    </source>
</reference>
<evidence type="ECO:0000313" key="4">
    <source>
        <dbReference type="Proteomes" id="UP000031876"/>
    </source>
</evidence>
<dbReference type="EMBL" id="CP009334">
    <property type="protein sequence ID" value="AJG74084.1"/>
    <property type="molecule type" value="Genomic_DNA"/>
</dbReference>
<proteinExistence type="predicted"/>
<evidence type="ECO:0000313" key="3">
    <source>
        <dbReference type="EMBL" id="QKH22971.1"/>
    </source>
</evidence>
<keyword evidence="3" id="KW-0614">Plasmid</keyword>
<reference evidence="2" key="2">
    <citation type="submission" date="2019-07" db="EMBL/GenBank/DDBJ databases">
        <title>Phylogenomic Reclassification of ATCC Bacillus Strains and Various Taxa within the Genus Bacillus.</title>
        <authorList>
            <person name="Riojas M.A."/>
            <person name="Frank A.M."/>
            <person name="Fenn S.L."/>
            <person name="King S.P."/>
            <person name="Brower S.M."/>
            <person name="Hazbon M.H."/>
        </authorList>
    </citation>
    <scope>NUCLEOTIDE SEQUENCE</scope>
    <source>
        <strain evidence="2">ATCC 35646</strain>
    </source>
</reference>
<reference evidence="3 5" key="3">
    <citation type="submission" date="2020-05" db="EMBL/GenBank/DDBJ databases">
        <title>FDA dAtabase for Regulatory Grade micrObial Sequences (FDA-ARGOS): Supporting development and validation of Infectious Disease Dx tests.</title>
        <authorList>
            <person name="Nelson B."/>
            <person name="Plummer A."/>
            <person name="Tallon L."/>
            <person name="Sadzewicz L."/>
            <person name="Zhao X."/>
            <person name="Vavikolanu K."/>
            <person name="Mehta A."/>
            <person name="Aluvathingal J."/>
            <person name="Nadendla S."/>
            <person name="Myers T."/>
            <person name="Yan Y."/>
            <person name="Sichtig H."/>
        </authorList>
    </citation>
    <scope>NUCLEOTIDE SEQUENCE [LARGE SCALE GENOMIC DNA]</scope>
    <source>
        <strain evidence="3 5">FDAARGOS_795</strain>
        <plasmid evidence="3 5">unnamed3</plasmid>
    </source>
</reference>
<sequence>MSIFVSVIFPKTYTGEKKITVWSDKGKVLNKLSNPNKFVDWVKLLQINLQSLHVIEEECVYINTSYGDRIIEESLYWNEEEIPQGAVKCKGVYSEQVVTVYVSFKEGTTCIHYPNPLSPIWHMAVQEDELNSFIKQHGYLIQE</sequence>
<dbReference type="KEGG" id="btw:BF38_6019"/>
<dbReference type="Proteomes" id="UP000501107">
    <property type="component" value="Plasmid unnamed3"/>
</dbReference>
<evidence type="ECO:0000313" key="1">
    <source>
        <dbReference type="EMBL" id="AJG74084.1"/>
    </source>
</evidence>
<dbReference type="Proteomes" id="UP000031876">
    <property type="component" value="Plasmid 2"/>
</dbReference>
<accession>A0A0B5N8M7</accession>